<evidence type="ECO:0000256" key="5">
    <source>
        <dbReference type="ARBA" id="ARBA00015872"/>
    </source>
</evidence>
<evidence type="ECO:0000313" key="13">
    <source>
        <dbReference type="Proteomes" id="UP001487305"/>
    </source>
</evidence>
<dbReference type="InterPro" id="IPR050315">
    <property type="entry name" value="FAD-oxidoreductase_2"/>
</dbReference>
<evidence type="ECO:0000256" key="3">
    <source>
        <dbReference type="ARBA" id="ARBA00008040"/>
    </source>
</evidence>
<feature type="domain" description="FMN-binding" evidence="11">
    <location>
        <begin position="50"/>
        <end position="124"/>
    </location>
</feature>
<comment type="caution">
    <text evidence="12">The sequence shown here is derived from an EMBL/GenBank/DDBJ whole genome shotgun (WGS) entry which is preliminary data.</text>
</comment>
<dbReference type="RefSeq" id="WP_349227482.1">
    <property type="nucleotide sequence ID" value="NZ_JBBNOP010000006.1"/>
</dbReference>
<evidence type="ECO:0000256" key="1">
    <source>
        <dbReference type="ARBA" id="ARBA00001917"/>
    </source>
</evidence>
<dbReference type="Gene3D" id="3.90.700.10">
    <property type="entry name" value="Succinate dehydrogenase/fumarate reductase flavoprotein, catalytic domain"/>
    <property type="match status" value="1"/>
</dbReference>
<dbReference type="Gene3D" id="3.90.1010.20">
    <property type="match status" value="1"/>
</dbReference>
<dbReference type="PANTHER" id="PTHR43400">
    <property type="entry name" value="FUMARATE REDUCTASE"/>
    <property type="match status" value="1"/>
</dbReference>
<feature type="chain" id="PRO_5045807093" description="Urocanate reductase" evidence="10">
    <location>
        <begin position="28"/>
        <end position="616"/>
    </location>
</feature>
<evidence type="ECO:0000256" key="7">
    <source>
        <dbReference type="ARBA" id="ARBA00022827"/>
    </source>
</evidence>
<sequence length="616" mass="66652">MSEKISRRTFIAGVGGMLGLAALGPLAGCAPKAQGGEGFVPGTYTGSAPGMYGDITVQVTVDEKAITSIEVLDYHDTGLIVETAIDDLPERIIENQSLAVDATAGATMSSEGIRNAVDNALSEAGGSKKVLASSLPEAEREELPDQEFDIVIVGAGGAGMAAAIQARRISDCSVLLLEKEAYCGGSTALSGGQITVAGTSKNKEEGVLDFNADEYLEYFKKRASEMDRRPDDMWINETLVHRIGERVPEFYGYLMEEGIDQTYHENTAYFGEPGRGITGFKDKEKRGQETYGKFFKGLVEKQGAEIRVNSRVTELVIDDGAVTGVKVETPESVYTVHAKKVILSTGGFARNRELFEKQNSYYKNIDKVWTYTAPGTTGDAFEFCEPLDPAYTGYGFIIMNGCVEPYGFESPQGSFPSGGMYLWVNQQGERFVDEGGYYYQKTFDVAELEEGYCWAICSGDEPEGFYGDMSMADIVADLEPLGGAFMADTLEDLAEKAGLDLANLKVSIEEDAERAKSGAVDAFGYDILQAVTDSGPYFAIKTYPSVICTMYGFKLDDRFHVVNTSEEPIENLFAVGELTMGNYFFQEYVATSSAVACGVYGGSIAAEEAISELLEG</sequence>
<dbReference type="Pfam" id="PF04205">
    <property type="entry name" value="FMN_bind"/>
    <property type="match status" value="1"/>
</dbReference>
<reference evidence="12 13" key="1">
    <citation type="submission" date="2024-04" db="EMBL/GenBank/DDBJ databases">
        <title>Human intestinal bacterial collection.</title>
        <authorList>
            <person name="Pauvert C."/>
            <person name="Hitch T.C.A."/>
            <person name="Clavel T."/>
        </authorList>
    </citation>
    <scope>NUCLEOTIDE SEQUENCE [LARGE SCALE GENOMIC DNA]</scope>
    <source>
        <strain evidence="12 13">CLA-KB-H42</strain>
    </source>
</reference>
<feature type="signal peptide" evidence="10">
    <location>
        <begin position="1"/>
        <end position="27"/>
    </location>
</feature>
<dbReference type="InterPro" id="IPR036188">
    <property type="entry name" value="FAD/NAD-bd_sf"/>
</dbReference>
<evidence type="ECO:0000256" key="10">
    <source>
        <dbReference type="SAM" id="SignalP"/>
    </source>
</evidence>
<evidence type="ECO:0000256" key="4">
    <source>
        <dbReference type="ARBA" id="ARBA00013137"/>
    </source>
</evidence>
<dbReference type="SUPFAM" id="SSF56425">
    <property type="entry name" value="Succinate dehydrogenase/fumarate reductase flavoprotein, catalytic domain"/>
    <property type="match status" value="1"/>
</dbReference>
<keyword evidence="10" id="KW-0732">Signal</keyword>
<evidence type="ECO:0000256" key="9">
    <source>
        <dbReference type="ARBA" id="ARBA00049922"/>
    </source>
</evidence>
<dbReference type="InterPro" id="IPR003953">
    <property type="entry name" value="FAD-dep_OxRdtase_2_FAD-bd"/>
</dbReference>
<proteinExistence type="inferred from homology"/>
<dbReference type="EC" id="1.3.99.33" evidence="4"/>
<dbReference type="SUPFAM" id="SSF51905">
    <property type="entry name" value="FAD/NAD(P)-binding domain"/>
    <property type="match status" value="1"/>
</dbReference>
<comment type="cofactor">
    <cofactor evidence="2">
        <name>FAD</name>
        <dbReference type="ChEBI" id="CHEBI:57692"/>
    </cofactor>
</comment>
<protein>
    <recommendedName>
        <fullName evidence="5">Urocanate reductase</fullName>
        <ecNumber evidence="4">1.3.99.33</ecNumber>
    </recommendedName>
</protein>
<gene>
    <name evidence="12" type="ORF">AAA083_08725</name>
</gene>
<evidence type="ECO:0000313" key="12">
    <source>
        <dbReference type="EMBL" id="MEQ3363057.1"/>
    </source>
</evidence>
<dbReference type="Pfam" id="PF00890">
    <property type="entry name" value="FAD_binding_2"/>
    <property type="match status" value="1"/>
</dbReference>
<dbReference type="Proteomes" id="UP001487305">
    <property type="component" value="Unassembled WGS sequence"/>
</dbReference>
<dbReference type="PANTHER" id="PTHR43400:SF7">
    <property type="entry name" value="FAD-DEPENDENT OXIDOREDUCTASE 2 FAD BINDING DOMAIN-CONTAINING PROTEIN"/>
    <property type="match status" value="1"/>
</dbReference>
<evidence type="ECO:0000256" key="8">
    <source>
        <dbReference type="ARBA" id="ARBA00023002"/>
    </source>
</evidence>
<dbReference type="InterPro" id="IPR027477">
    <property type="entry name" value="Succ_DH/fumarate_Rdtase_cat_sf"/>
</dbReference>
<comment type="catalytic activity">
    <reaction evidence="9">
        <text>dihydrourocanate + A = urocanate + AH2</text>
        <dbReference type="Rhea" id="RHEA:36059"/>
        <dbReference type="ChEBI" id="CHEBI:13193"/>
        <dbReference type="ChEBI" id="CHEBI:17499"/>
        <dbReference type="ChEBI" id="CHEBI:27247"/>
        <dbReference type="ChEBI" id="CHEBI:72991"/>
        <dbReference type="EC" id="1.3.99.33"/>
    </reaction>
</comment>
<evidence type="ECO:0000259" key="11">
    <source>
        <dbReference type="SMART" id="SM00900"/>
    </source>
</evidence>
<dbReference type="InterPro" id="IPR006311">
    <property type="entry name" value="TAT_signal"/>
</dbReference>
<keyword evidence="6" id="KW-0285">Flavoprotein</keyword>
<dbReference type="PROSITE" id="PS51318">
    <property type="entry name" value="TAT"/>
    <property type="match status" value="1"/>
</dbReference>
<dbReference type="Gene3D" id="3.50.50.60">
    <property type="entry name" value="FAD/NAD(P)-binding domain"/>
    <property type="match status" value="1"/>
</dbReference>
<dbReference type="SMART" id="SM00900">
    <property type="entry name" value="FMN_bind"/>
    <property type="match status" value="1"/>
</dbReference>
<comment type="similarity">
    <text evidence="3">Belongs to the FAD-dependent oxidoreductase 2 family. FRD/SDH subfamily.</text>
</comment>
<keyword evidence="8" id="KW-0560">Oxidoreductase</keyword>
<name>A0ABV1JEE5_9ACTN</name>
<dbReference type="EMBL" id="JBBNOP010000006">
    <property type="protein sequence ID" value="MEQ3363057.1"/>
    <property type="molecule type" value="Genomic_DNA"/>
</dbReference>
<keyword evidence="7" id="KW-0274">FAD</keyword>
<dbReference type="PRINTS" id="PR00368">
    <property type="entry name" value="FADPNR"/>
</dbReference>
<keyword evidence="13" id="KW-1185">Reference proteome</keyword>
<evidence type="ECO:0000256" key="6">
    <source>
        <dbReference type="ARBA" id="ARBA00022630"/>
    </source>
</evidence>
<accession>A0ABV1JEE5</accession>
<comment type="cofactor">
    <cofactor evidence="1">
        <name>FMN</name>
        <dbReference type="ChEBI" id="CHEBI:58210"/>
    </cofactor>
</comment>
<evidence type="ECO:0000256" key="2">
    <source>
        <dbReference type="ARBA" id="ARBA00001974"/>
    </source>
</evidence>
<organism evidence="12 13">
    <name type="scientific">Raoultibacter massiliensis</name>
    <dbReference type="NCBI Taxonomy" id="1852371"/>
    <lineage>
        <taxon>Bacteria</taxon>
        <taxon>Bacillati</taxon>
        <taxon>Actinomycetota</taxon>
        <taxon>Coriobacteriia</taxon>
        <taxon>Eggerthellales</taxon>
        <taxon>Eggerthellaceae</taxon>
        <taxon>Raoultibacter</taxon>
    </lineage>
</organism>
<dbReference type="InterPro" id="IPR007329">
    <property type="entry name" value="FMN-bd"/>
</dbReference>